<reference evidence="2" key="1">
    <citation type="submission" date="2021-05" db="EMBL/GenBank/DDBJ databases">
        <authorList>
            <person name="Alioto T."/>
            <person name="Alioto T."/>
            <person name="Gomez Garrido J."/>
        </authorList>
    </citation>
    <scope>NUCLEOTIDE SEQUENCE</scope>
</reference>
<keyword evidence="1" id="KW-0472">Membrane</keyword>
<accession>A0A8D8ZRX5</accession>
<feature type="transmembrane region" description="Helical" evidence="1">
    <location>
        <begin position="98"/>
        <end position="117"/>
    </location>
</feature>
<dbReference type="EMBL" id="HBUF01532411">
    <property type="protein sequence ID" value="CAG6752165.1"/>
    <property type="molecule type" value="Transcribed_RNA"/>
</dbReference>
<dbReference type="EMBL" id="HBUF01532413">
    <property type="protein sequence ID" value="CAG6752169.1"/>
    <property type="molecule type" value="Transcribed_RNA"/>
</dbReference>
<dbReference type="PROSITE" id="PS51257">
    <property type="entry name" value="PROKAR_LIPOPROTEIN"/>
    <property type="match status" value="1"/>
</dbReference>
<feature type="transmembrane region" description="Helical" evidence="1">
    <location>
        <begin position="37"/>
        <end position="58"/>
    </location>
</feature>
<proteinExistence type="predicted"/>
<dbReference type="AlphaFoldDB" id="A0A8D8ZRX5"/>
<organism evidence="2">
    <name type="scientific">Cacopsylla melanoneura</name>
    <dbReference type="NCBI Taxonomy" id="428564"/>
    <lineage>
        <taxon>Eukaryota</taxon>
        <taxon>Metazoa</taxon>
        <taxon>Ecdysozoa</taxon>
        <taxon>Arthropoda</taxon>
        <taxon>Hexapoda</taxon>
        <taxon>Insecta</taxon>
        <taxon>Pterygota</taxon>
        <taxon>Neoptera</taxon>
        <taxon>Paraneoptera</taxon>
        <taxon>Hemiptera</taxon>
        <taxon>Sternorrhyncha</taxon>
        <taxon>Psylloidea</taxon>
        <taxon>Psyllidae</taxon>
        <taxon>Psyllinae</taxon>
        <taxon>Cacopsylla</taxon>
    </lineage>
</organism>
<dbReference type="EMBL" id="HBUF01532412">
    <property type="protein sequence ID" value="CAG6752167.1"/>
    <property type="molecule type" value="Transcribed_RNA"/>
</dbReference>
<sequence length="139" mass="15203">MHRRNPDNFSTQTKFETHSQGSSHGVIIPLSSYSCKAVFSFSLILKATLRLGLALGIAPSFSFSLHDSGNFPNPVNTLLCLEINDCFSLPKSSTSISIVLHVTSLLTCTIFNLTLVFKPRSAMSVLQTYISSSEKILFA</sequence>
<keyword evidence="1" id="KW-1133">Transmembrane helix</keyword>
<evidence type="ECO:0000313" key="2">
    <source>
        <dbReference type="EMBL" id="CAG6752169.1"/>
    </source>
</evidence>
<name>A0A8D8ZRX5_9HEMI</name>
<keyword evidence="1" id="KW-0812">Transmembrane</keyword>
<dbReference type="EMBL" id="HBUF01532415">
    <property type="protein sequence ID" value="CAG6752173.1"/>
    <property type="molecule type" value="Transcribed_RNA"/>
</dbReference>
<dbReference type="EMBL" id="HBUF01532414">
    <property type="protein sequence ID" value="CAG6752171.1"/>
    <property type="molecule type" value="Transcribed_RNA"/>
</dbReference>
<evidence type="ECO:0000256" key="1">
    <source>
        <dbReference type="SAM" id="Phobius"/>
    </source>
</evidence>
<protein>
    <submittedName>
        <fullName evidence="2">Uncharacterized protein</fullName>
    </submittedName>
</protein>